<keyword evidence="2" id="KW-0732">Signal</keyword>
<dbReference type="EMBL" id="AWFG01000019">
    <property type="protein sequence ID" value="KCZ58747.1"/>
    <property type="molecule type" value="Genomic_DNA"/>
</dbReference>
<protein>
    <recommendedName>
        <fullName evidence="5">Bacterial collagen-like protein middle domain-containing protein</fullName>
    </recommendedName>
</protein>
<sequence length="336" mass="30954">MPNLKITVAALGTILALTACNSSGSTRYASIGKTGPQGVAGPAGKAGENGATGATGATGETGATGATGAMGAQGMPGMVGPQGPAGEPGGNFALGDTGMIATGGLVGAEGVAGTGLFANLGDPSASIPVVSETSAGGGTAIASLGGGLDDIIDQVDQTGTLSTVTSPVTETVSNVGAALTSFGTDGAPLVDGLTSSVAPILTASVGGGTALGDSSGTSVLGVSVLSPDQTSGSLAEVGVASNDTLLNVDLATSSDTGVSLGGLASVDLGPVTAGLNDLGGASDLTGTLDGGLTDTVGDALTSTVGDVLSGDLAPADPADTPVGSAVSGLLGGLGLN</sequence>
<dbReference type="RefSeq" id="WP_051615068.1">
    <property type="nucleotide sequence ID" value="NZ_AWFG01000019.1"/>
</dbReference>
<organism evidence="3 4">
    <name type="scientific">Hyphomonas chukchiensis</name>
    <dbReference type="NCBI Taxonomy" id="1280947"/>
    <lineage>
        <taxon>Bacteria</taxon>
        <taxon>Pseudomonadati</taxon>
        <taxon>Pseudomonadota</taxon>
        <taxon>Alphaproteobacteria</taxon>
        <taxon>Hyphomonadales</taxon>
        <taxon>Hyphomonadaceae</taxon>
        <taxon>Hyphomonas</taxon>
    </lineage>
</organism>
<dbReference type="eggNOG" id="ENOG50346YB">
    <property type="taxonomic scope" value="Bacteria"/>
</dbReference>
<dbReference type="STRING" id="1280947.HY30_03155"/>
<dbReference type="Pfam" id="PF01391">
    <property type="entry name" value="Collagen"/>
    <property type="match status" value="1"/>
</dbReference>
<dbReference type="InterPro" id="IPR008160">
    <property type="entry name" value="Collagen"/>
</dbReference>
<dbReference type="OrthoDB" id="7450588at2"/>
<evidence type="ECO:0000256" key="1">
    <source>
        <dbReference type="SAM" id="MobiDB-lite"/>
    </source>
</evidence>
<comment type="caution">
    <text evidence="3">The sequence shown here is derived from an EMBL/GenBank/DDBJ whole genome shotgun (WGS) entry which is preliminary data.</text>
</comment>
<name>A0A062UJY6_9PROT</name>
<dbReference type="AlphaFoldDB" id="A0A062UJY6"/>
<accession>A0A062UJY6</accession>
<feature type="compositionally biased region" description="Low complexity" evidence="1">
    <location>
        <begin position="43"/>
        <end position="85"/>
    </location>
</feature>
<feature type="signal peptide" evidence="2">
    <location>
        <begin position="1"/>
        <end position="21"/>
    </location>
</feature>
<gene>
    <name evidence="3" type="ORF">HY30_03155</name>
</gene>
<evidence type="ECO:0000313" key="3">
    <source>
        <dbReference type="EMBL" id="KCZ58747.1"/>
    </source>
</evidence>
<dbReference type="Proteomes" id="UP000027190">
    <property type="component" value="Unassembled WGS sequence"/>
</dbReference>
<keyword evidence="4" id="KW-1185">Reference proteome</keyword>
<dbReference type="PROSITE" id="PS51257">
    <property type="entry name" value="PROKAR_LIPOPROTEIN"/>
    <property type="match status" value="1"/>
</dbReference>
<dbReference type="PATRIC" id="fig|1280947.3.peg.1505"/>
<feature type="chain" id="PRO_5001614805" description="Bacterial collagen-like protein middle domain-containing protein" evidence="2">
    <location>
        <begin position="22"/>
        <end position="336"/>
    </location>
</feature>
<proteinExistence type="predicted"/>
<reference evidence="3 4" key="1">
    <citation type="journal article" date="2014" name="Antonie Van Leeuwenhoek">
        <title>Hyphomonas beringensis sp. nov. and Hyphomonas chukchiensis sp. nov., isolated from surface seawater of the Bering Sea and Chukchi Sea.</title>
        <authorList>
            <person name="Li C."/>
            <person name="Lai Q."/>
            <person name="Li G."/>
            <person name="Dong C."/>
            <person name="Wang J."/>
            <person name="Liao Y."/>
            <person name="Shao Z."/>
        </authorList>
    </citation>
    <scope>NUCLEOTIDE SEQUENCE [LARGE SCALE GENOMIC DNA]</scope>
    <source>
        <strain evidence="3 4">BH-BN04-4</strain>
    </source>
</reference>
<evidence type="ECO:0000256" key="2">
    <source>
        <dbReference type="SAM" id="SignalP"/>
    </source>
</evidence>
<evidence type="ECO:0008006" key="5">
    <source>
        <dbReference type="Google" id="ProtNLM"/>
    </source>
</evidence>
<feature type="region of interest" description="Disordered" evidence="1">
    <location>
        <begin position="34"/>
        <end position="91"/>
    </location>
</feature>
<evidence type="ECO:0000313" key="4">
    <source>
        <dbReference type="Proteomes" id="UP000027190"/>
    </source>
</evidence>